<name>A0A6C0NDE9_KLEPN</name>
<dbReference type="EMBL" id="MK347425">
    <property type="protein sequence ID" value="QHW08866.1"/>
    <property type="molecule type" value="Genomic_DNA"/>
</dbReference>
<reference evidence="1" key="1">
    <citation type="journal article" date="2020" name="MBio">
        <title>Emergence of a Plasmid-Encoded Resistance-Nodulation-Division Efflux Pump Conferring Resistance to Multiple Drugs, Including Tigecycline, in Klebsiella pneumoniae.</title>
        <authorList>
            <person name="Lv L."/>
            <person name="Wan M."/>
            <person name="Wang C."/>
            <person name="Gao X."/>
            <person name="Yang Q."/>
            <person name="Partridge S.R."/>
            <person name="Wang Y."/>
            <person name="Zong Z."/>
            <person name="Doi Y."/>
            <person name="Shen J."/>
            <person name="Jia P."/>
            <person name="Song Q."/>
            <person name="Zhang Q."/>
            <person name="Yang J."/>
            <person name="Huang X."/>
            <person name="Wang M."/>
            <person name="Liu J.H."/>
        </authorList>
    </citation>
    <scope>NUCLEOTIDE SEQUENCE</scope>
    <source>
        <strain evidence="1">AHM7C8I</strain>
        <plasmid evidence="1">pHNAH8I-1</plasmid>
    </source>
</reference>
<dbReference type="AlphaFoldDB" id="A0A6C0NDE9"/>
<proteinExistence type="predicted"/>
<sequence length="65" mass="7674">MRTHYLYEGNIIIDHRHADFVFTFTMYCCKQTSDKDQIFERVKLSPFLEKAAKRMGILAGIKMKS</sequence>
<evidence type="ECO:0000313" key="1">
    <source>
        <dbReference type="EMBL" id="QHW08866.1"/>
    </source>
</evidence>
<keyword evidence="1" id="KW-0614">Plasmid</keyword>
<geneLocation type="plasmid" evidence="1">
    <name>pHNAH8I-1</name>
</geneLocation>
<organism evidence="1">
    <name type="scientific">Klebsiella pneumoniae</name>
    <dbReference type="NCBI Taxonomy" id="573"/>
    <lineage>
        <taxon>Bacteria</taxon>
        <taxon>Pseudomonadati</taxon>
        <taxon>Pseudomonadota</taxon>
        <taxon>Gammaproteobacteria</taxon>
        <taxon>Enterobacterales</taxon>
        <taxon>Enterobacteriaceae</taxon>
        <taxon>Klebsiella/Raoultella group</taxon>
        <taxon>Klebsiella</taxon>
        <taxon>Klebsiella pneumoniae complex</taxon>
    </lineage>
</organism>
<protein>
    <submittedName>
        <fullName evidence="1">Uncharacterized protein</fullName>
    </submittedName>
</protein>
<accession>A0A6C0NDE9</accession>